<organism evidence="12">
    <name type="scientific">Salpingoeca rosetta (strain ATCC 50818 / BSB-021)</name>
    <dbReference type="NCBI Taxonomy" id="946362"/>
    <lineage>
        <taxon>Eukaryota</taxon>
        <taxon>Choanoflagellata</taxon>
        <taxon>Craspedida</taxon>
        <taxon>Salpingoecidae</taxon>
        <taxon>Salpingoeca</taxon>
    </lineage>
</organism>
<dbReference type="SUPFAM" id="SSF57903">
    <property type="entry name" value="FYVE/PHD zinc finger"/>
    <property type="match status" value="1"/>
</dbReference>
<dbReference type="InterPro" id="IPR017455">
    <property type="entry name" value="Znf_FYVE-rel"/>
</dbReference>
<evidence type="ECO:0000313" key="11">
    <source>
        <dbReference type="EMBL" id="EGD72548.1"/>
    </source>
</evidence>
<keyword evidence="5" id="KW-0472">Membrane</keyword>
<dbReference type="STRING" id="946362.F2TWV2"/>
<dbReference type="KEGG" id="sre:PTSG_00572"/>
<evidence type="ECO:0000256" key="2">
    <source>
        <dbReference type="ARBA" id="ARBA00022723"/>
    </source>
</evidence>
<dbReference type="Gene3D" id="3.30.40.10">
    <property type="entry name" value="Zinc/RING finger domain, C3HC4 (zinc finger)"/>
    <property type="match status" value="1"/>
</dbReference>
<evidence type="ECO:0008006" key="13">
    <source>
        <dbReference type="Google" id="ProtNLM"/>
    </source>
</evidence>
<accession>F2TWV2</accession>
<keyword evidence="12" id="KW-1185">Reference proteome</keyword>
<name>F2TWV2_SALR5</name>
<dbReference type="GeneID" id="16067889"/>
<dbReference type="SMART" id="SM00064">
    <property type="entry name" value="FYVE"/>
    <property type="match status" value="1"/>
</dbReference>
<dbReference type="OMA" id="LKETCAN"/>
<keyword evidence="4" id="KW-0862">Zinc</keyword>
<dbReference type="RefSeq" id="XP_004999117.1">
    <property type="nucleotide sequence ID" value="XM_004999060.1"/>
</dbReference>
<dbReference type="Pfam" id="PF00169">
    <property type="entry name" value="PH"/>
    <property type="match status" value="1"/>
</dbReference>
<dbReference type="GO" id="GO:0045595">
    <property type="term" value="P:regulation of cell differentiation"/>
    <property type="evidence" value="ECO:0007669"/>
    <property type="project" value="TreeGrafter"/>
</dbReference>
<keyword evidence="7" id="KW-0175">Coiled coil</keyword>
<evidence type="ECO:0000256" key="8">
    <source>
        <dbReference type="SAM" id="MobiDB-lite"/>
    </source>
</evidence>
<dbReference type="CDD" id="cd15745">
    <property type="entry name" value="FYVE_RUFY4"/>
    <property type="match status" value="1"/>
</dbReference>
<dbReference type="Gene3D" id="2.30.29.30">
    <property type="entry name" value="Pleckstrin-homology domain (PH domain)/Phosphotyrosine-binding domain (PTB)"/>
    <property type="match status" value="1"/>
</dbReference>
<evidence type="ECO:0000256" key="3">
    <source>
        <dbReference type="ARBA" id="ARBA00022771"/>
    </source>
</evidence>
<proteinExistence type="predicted"/>
<dbReference type="Proteomes" id="UP000007799">
    <property type="component" value="Unassembled WGS sequence"/>
</dbReference>
<evidence type="ECO:0000256" key="4">
    <source>
        <dbReference type="ARBA" id="ARBA00022833"/>
    </source>
</evidence>
<dbReference type="Pfam" id="PF01363">
    <property type="entry name" value="FYVE"/>
    <property type="match status" value="1"/>
</dbReference>
<dbReference type="PROSITE" id="PS50178">
    <property type="entry name" value="ZF_FYVE"/>
    <property type="match status" value="1"/>
</dbReference>
<dbReference type="InterPro" id="IPR011011">
    <property type="entry name" value="Znf_FYVE_PHD"/>
</dbReference>
<dbReference type="PANTHER" id="PTHR14309:SF10">
    <property type="entry name" value="PH DOMAIN-CONTAINING PROTEIN"/>
    <property type="match status" value="1"/>
</dbReference>
<feature type="domain" description="FYVE-type" evidence="10">
    <location>
        <begin position="238"/>
        <end position="314"/>
    </location>
</feature>
<evidence type="ECO:0000256" key="1">
    <source>
        <dbReference type="ARBA" id="ARBA00004370"/>
    </source>
</evidence>
<evidence type="ECO:0000256" key="6">
    <source>
        <dbReference type="PROSITE-ProRule" id="PRU00091"/>
    </source>
</evidence>
<dbReference type="AlphaFoldDB" id="F2TWV2"/>
<dbReference type="InterPro" id="IPR039680">
    <property type="entry name" value="PLEKHB1/2"/>
</dbReference>
<dbReference type="InterPro" id="IPR000306">
    <property type="entry name" value="Znf_FYVE"/>
</dbReference>
<dbReference type="EMBL" id="GL832955">
    <property type="protein sequence ID" value="EGD72548.1"/>
    <property type="molecule type" value="Genomic_DNA"/>
</dbReference>
<dbReference type="CDD" id="cd00821">
    <property type="entry name" value="PH"/>
    <property type="match status" value="1"/>
</dbReference>
<dbReference type="SUPFAM" id="SSF50729">
    <property type="entry name" value="PH domain-like"/>
    <property type="match status" value="1"/>
</dbReference>
<feature type="region of interest" description="Disordered" evidence="8">
    <location>
        <begin position="112"/>
        <end position="166"/>
    </location>
</feature>
<dbReference type="InterPro" id="IPR013083">
    <property type="entry name" value="Znf_RING/FYVE/PHD"/>
</dbReference>
<comment type="subcellular location">
    <subcellularLocation>
        <location evidence="1">Membrane</location>
    </subcellularLocation>
</comment>
<reference evidence="11" key="1">
    <citation type="submission" date="2009-08" db="EMBL/GenBank/DDBJ databases">
        <title>Annotation of Salpingoeca rosetta.</title>
        <authorList>
            <consortium name="The Broad Institute Genome Sequencing Platform"/>
            <person name="Russ C."/>
            <person name="Cuomo C."/>
            <person name="Burger G."/>
            <person name="Gray M.W."/>
            <person name="Holland P.W.H."/>
            <person name="King N."/>
            <person name="Lang F.B.F."/>
            <person name="Roger A.J."/>
            <person name="Ruiz-Trillo I."/>
            <person name="Young S.K."/>
            <person name="Zeng Q."/>
            <person name="Gargeya S."/>
            <person name="Alvarado L."/>
            <person name="Berlin A."/>
            <person name="Chapman S.B."/>
            <person name="Chen Z."/>
            <person name="Freedman E."/>
            <person name="Gellesch M."/>
            <person name="Goldberg J."/>
            <person name="Griggs A."/>
            <person name="Gujja S."/>
            <person name="Heilman E."/>
            <person name="Heiman D."/>
            <person name="Howarth C."/>
            <person name="Mehta T."/>
            <person name="Neiman D."/>
            <person name="Pearson M."/>
            <person name="Roberts A."/>
            <person name="Saif S."/>
            <person name="Shea T."/>
            <person name="Shenoy N."/>
            <person name="Sisk P."/>
            <person name="Stolte C."/>
            <person name="Sykes S."/>
            <person name="White J."/>
            <person name="Yandava C."/>
            <person name="Haas B."/>
            <person name="Nusbaum C."/>
            <person name="Birren B."/>
        </authorList>
    </citation>
    <scope>NUCLEOTIDE SEQUENCE [LARGE SCALE GENOMIC DNA]</scope>
    <source>
        <strain evidence="11">ATCC 50818</strain>
    </source>
</reference>
<dbReference type="InterPro" id="IPR011993">
    <property type="entry name" value="PH-like_dom_sf"/>
</dbReference>
<sequence>MGEPKGWLLKEGPALAWLLGRQWLRRYFTIDATSNAIVYYTEPDAPSPRGTIQLAGAELIDTKTCLELKGKDFCFGIRTSEGRTFFLIADDAGIARKWVTAITQVIANARRKQAASTRRSADRRDENLSTDQGGSAALDHTSPTAPSYSSSSSSSTMAKTANAEKKRFPRKALEELDLHPATQSHTSAFIKFRRQRPAKLSSADNELERLKNRVFKLLYNDRSAFSSKDAFEKSIVTWDTGSACKICNAGYSFTKSKTHCRLCGATVCDSDGCSNMLNLIEMGRLTGVMRSQPPLASDREAVVPVCVTCESRVKQAGRGAAIAKAGRGATQLQTYYEQACRLRAKIYTDVEKFEGTIQRILAGNTAPALKQEAERLQRSIQSAIADLADIASKIDRLPVQDKKSQRLQFQSGVAKSFTLWGKETKWRVASLADAIAR</sequence>
<evidence type="ECO:0000256" key="7">
    <source>
        <dbReference type="SAM" id="Coils"/>
    </source>
</evidence>
<keyword evidence="2" id="KW-0479">Metal-binding</keyword>
<dbReference type="PROSITE" id="PS50003">
    <property type="entry name" value="PH_DOMAIN"/>
    <property type="match status" value="1"/>
</dbReference>
<dbReference type="GO" id="GO:0016020">
    <property type="term" value="C:membrane"/>
    <property type="evidence" value="ECO:0007669"/>
    <property type="project" value="UniProtKB-SubCell"/>
</dbReference>
<dbReference type="GO" id="GO:0008270">
    <property type="term" value="F:zinc ion binding"/>
    <property type="evidence" value="ECO:0007669"/>
    <property type="project" value="UniProtKB-KW"/>
</dbReference>
<evidence type="ECO:0000259" key="9">
    <source>
        <dbReference type="PROSITE" id="PS50003"/>
    </source>
</evidence>
<dbReference type="InterPro" id="IPR001849">
    <property type="entry name" value="PH_domain"/>
</dbReference>
<gene>
    <name evidence="11" type="ORF">PTSG_00572</name>
</gene>
<dbReference type="InParanoid" id="F2TWV2"/>
<dbReference type="OrthoDB" id="185175at2759"/>
<feature type="coiled-coil region" evidence="7">
    <location>
        <begin position="366"/>
        <end position="393"/>
    </location>
</feature>
<feature type="domain" description="PH" evidence="9">
    <location>
        <begin position="1"/>
        <end position="107"/>
    </location>
</feature>
<dbReference type="SMART" id="SM00233">
    <property type="entry name" value="PH"/>
    <property type="match status" value="1"/>
</dbReference>
<evidence type="ECO:0000259" key="10">
    <source>
        <dbReference type="PROSITE" id="PS50178"/>
    </source>
</evidence>
<evidence type="ECO:0000256" key="5">
    <source>
        <dbReference type="ARBA" id="ARBA00023136"/>
    </source>
</evidence>
<protein>
    <recommendedName>
        <fullName evidence="13">PH domain-containing protein</fullName>
    </recommendedName>
</protein>
<keyword evidence="3 6" id="KW-0863">Zinc-finger</keyword>
<evidence type="ECO:0000313" key="12">
    <source>
        <dbReference type="Proteomes" id="UP000007799"/>
    </source>
</evidence>
<dbReference type="PANTHER" id="PTHR14309">
    <property type="entry name" value="EXPRESSED PROTEIN"/>
    <property type="match status" value="1"/>
</dbReference>